<evidence type="ECO:0000313" key="1">
    <source>
        <dbReference type="EMBL" id="MEU7074144.1"/>
    </source>
</evidence>
<dbReference type="RefSeq" id="WP_358476433.1">
    <property type="nucleotide sequence ID" value="NZ_JBEZAE010000024.1"/>
</dbReference>
<name>A0ABV3CH86_9ACTN</name>
<evidence type="ECO:0000313" key="2">
    <source>
        <dbReference type="Proteomes" id="UP001551329"/>
    </source>
</evidence>
<keyword evidence="2" id="KW-1185">Reference proteome</keyword>
<evidence type="ECO:0008006" key="3">
    <source>
        <dbReference type="Google" id="ProtNLM"/>
    </source>
</evidence>
<sequence length="411" mass="44135">MSSSAHADVTDHLARALEGADPGAWGDLDEEIRGLTRWGRLTPAPGEWLATAPPAPPTALELALALCAPDGRIREAALPHVARAPALLPLVVIRCADWAEPVRERARVLLRAELPGLAPEALAAVAAVVLREGRRLRGEAARELLTARLHEVPEEWLAPPLAAEDRALRRLAHRVAIERGLLSPARLATIAATDLDVVVQDVCANAAIAAAGDTVDESVLAPLLGSRVGRVRAAGVTALRRGGRAAEAEPYLYDRSALVRACARWALRQAGTDPLPLYRAACASRDLTPDFAPVGLAECGDRTADAPVLWSLTGHERPRVRAGAVVGLRLLDAVRFPRLVPLLDDDSPRVVRETLKALAPWDDHRLVGDPPPVPVPVRVPIAAPVPEPRSWVRRVLRIVRGRDLRHPTSAE</sequence>
<proteinExistence type="predicted"/>
<dbReference type="SUPFAM" id="SSF48371">
    <property type="entry name" value="ARM repeat"/>
    <property type="match status" value="1"/>
</dbReference>
<comment type="caution">
    <text evidence="1">The sequence shown here is derived from an EMBL/GenBank/DDBJ whole genome shotgun (WGS) entry which is preliminary data.</text>
</comment>
<reference evidence="1 2" key="1">
    <citation type="submission" date="2024-06" db="EMBL/GenBank/DDBJ databases">
        <title>The Natural Products Discovery Center: Release of the First 8490 Sequenced Strains for Exploring Actinobacteria Biosynthetic Diversity.</title>
        <authorList>
            <person name="Kalkreuter E."/>
            <person name="Kautsar S.A."/>
            <person name="Yang D."/>
            <person name="Bader C.D."/>
            <person name="Teijaro C.N."/>
            <person name="Fluegel L."/>
            <person name="Davis C.M."/>
            <person name="Simpson J.R."/>
            <person name="Lauterbach L."/>
            <person name="Steele A.D."/>
            <person name="Gui C."/>
            <person name="Meng S."/>
            <person name="Li G."/>
            <person name="Viehrig K."/>
            <person name="Ye F."/>
            <person name="Su P."/>
            <person name="Kiefer A.F."/>
            <person name="Nichols A."/>
            <person name="Cepeda A.J."/>
            <person name="Yan W."/>
            <person name="Fan B."/>
            <person name="Jiang Y."/>
            <person name="Adhikari A."/>
            <person name="Zheng C.-J."/>
            <person name="Schuster L."/>
            <person name="Cowan T.M."/>
            <person name="Smanski M.J."/>
            <person name="Chevrette M.G."/>
            <person name="De Carvalho L.P.S."/>
            <person name="Shen B."/>
        </authorList>
    </citation>
    <scope>NUCLEOTIDE SEQUENCE [LARGE SCALE GENOMIC DNA]</scope>
    <source>
        <strain evidence="1 2">NPDC045974</strain>
    </source>
</reference>
<protein>
    <recommendedName>
        <fullName evidence="3">HEAT repeat protein</fullName>
    </recommendedName>
</protein>
<organism evidence="1 2">
    <name type="scientific">Streptomyces narbonensis</name>
    <dbReference type="NCBI Taxonomy" id="67333"/>
    <lineage>
        <taxon>Bacteria</taxon>
        <taxon>Bacillati</taxon>
        <taxon>Actinomycetota</taxon>
        <taxon>Actinomycetes</taxon>
        <taxon>Kitasatosporales</taxon>
        <taxon>Streptomycetaceae</taxon>
        <taxon>Streptomyces</taxon>
    </lineage>
</organism>
<dbReference type="Proteomes" id="UP001551329">
    <property type="component" value="Unassembled WGS sequence"/>
</dbReference>
<dbReference type="EMBL" id="JBEZAE010000024">
    <property type="protein sequence ID" value="MEU7074144.1"/>
    <property type="molecule type" value="Genomic_DNA"/>
</dbReference>
<accession>A0ABV3CH86</accession>
<gene>
    <name evidence="1" type="ORF">AB0A88_29065</name>
</gene>
<dbReference type="InterPro" id="IPR016024">
    <property type="entry name" value="ARM-type_fold"/>
</dbReference>